<keyword evidence="3" id="KW-1185">Reference proteome</keyword>
<dbReference type="Proteomes" id="UP001626550">
    <property type="component" value="Unassembled WGS sequence"/>
</dbReference>
<protein>
    <submittedName>
        <fullName evidence="2">Uncharacterized protein</fullName>
    </submittedName>
</protein>
<accession>A0ABD2PUX3</accession>
<evidence type="ECO:0000256" key="1">
    <source>
        <dbReference type="SAM" id="MobiDB-lite"/>
    </source>
</evidence>
<evidence type="ECO:0000313" key="3">
    <source>
        <dbReference type="Proteomes" id="UP001626550"/>
    </source>
</evidence>
<feature type="region of interest" description="Disordered" evidence="1">
    <location>
        <begin position="194"/>
        <end position="214"/>
    </location>
</feature>
<comment type="caution">
    <text evidence="2">The sequence shown here is derived from an EMBL/GenBank/DDBJ whole genome shotgun (WGS) entry which is preliminary data.</text>
</comment>
<organism evidence="2 3">
    <name type="scientific">Cichlidogyrus casuarinus</name>
    <dbReference type="NCBI Taxonomy" id="1844966"/>
    <lineage>
        <taxon>Eukaryota</taxon>
        <taxon>Metazoa</taxon>
        <taxon>Spiralia</taxon>
        <taxon>Lophotrochozoa</taxon>
        <taxon>Platyhelminthes</taxon>
        <taxon>Monogenea</taxon>
        <taxon>Monopisthocotylea</taxon>
        <taxon>Dactylogyridea</taxon>
        <taxon>Ancyrocephalidae</taxon>
        <taxon>Cichlidogyrus</taxon>
    </lineage>
</organism>
<dbReference type="EMBL" id="JBJKFK010002614">
    <property type="protein sequence ID" value="KAL3310858.1"/>
    <property type="molecule type" value="Genomic_DNA"/>
</dbReference>
<evidence type="ECO:0000313" key="2">
    <source>
        <dbReference type="EMBL" id="KAL3310858.1"/>
    </source>
</evidence>
<feature type="compositionally biased region" description="Basic and acidic residues" evidence="1">
    <location>
        <begin position="79"/>
        <end position="91"/>
    </location>
</feature>
<dbReference type="AlphaFoldDB" id="A0ABD2PUX3"/>
<feature type="compositionally biased region" description="Polar residues" evidence="1">
    <location>
        <begin position="196"/>
        <end position="214"/>
    </location>
</feature>
<reference evidence="2 3" key="1">
    <citation type="submission" date="2024-11" db="EMBL/GenBank/DDBJ databases">
        <title>Adaptive evolution of stress response genes in parasites aligns with host niche diversity.</title>
        <authorList>
            <person name="Hahn C."/>
            <person name="Resl P."/>
        </authorList>
    </citation>
    <scope>NUCLEOTIDE SEQUENCE [LARGE SCALE GENOMIC DNA]</scope>
    <source>
        <strain evidence="2">EGGRZ-B1_66</strain>
        <tissue evidence="2">Body</tissue>
    </source>
</reference>
<feature type="region of interest" description="Disordered" evidence="1">
    <location>
        <begin position="67"/>
        <end position="114"/>
    </location>
</feature>
<gene>
    <name evidence="2" type="ORF">Ciccas_010569</name>
</gene>
<feature type="region of interest" description="Disordered" evidence="1">
    <location>
        <begin position="126"/>
        <end position="161"/>
    </location>
</feature>
<name>A0ABD2PUX3_9PLAT</name>
<proteinExistence type="predicted"/>
<sequence>MKAIKAGVPNRAQRLEMRSQIFKLRQEEATLLRIAGLPVSAKAKSTKVNPMETSKAAQAIRKANIQLKLKTSKETSQQVDEREKEQFKPESESDEETENNAPEEPVIKASPPPVKEPELAKEEVIMENEKIPPVAASPEIAEDENMEQTVEAPQEEGEQEMVEEVLAKDEKKELPVSKEYEYEKLAMDENYATWLPPQNQSGDGTTSLNDKYGY</sequence>